<dbReference type="PANTHER" id="PTHR36302">
    <property type="entry name" value="BLR7088 PROTEIN"/>
    <property type="match status" value="1"/>
</dbReference>
<dbReference type="EMBL" id="FOHO01000007">
    <property type="protein sequence ID" value="SET60896.1"/>
    <property type="molecule type" value="Genomic_DNA"/>
</dbReference>
<dbReference type="PANTHER" id="PTHR36302:SF1">
    <property type="entry name" value="COPPER CHAPERONE PCU(A)C"/>
    <property type="match status" value="1"/>
</dbReference>
<dbReference type="Proteomes" id="UP000199180">
    <property type="component" value="Unassembled WGS sequence"/>
</dbReference>
<accession>A0A1I0FRQ2</accession>
<evidence type="ECO:0000313" key="3">
    <source>
        <dbReference type="EMBL" id="SET60896.1"/>
    </source>
</evidence>
<sequence length="168" mass="17614">MKFFAILATAAVLSPIAAVAHDAIDVVDAYARGANPKAGAAFMVLDNHREVACTLVGVSSDAAAKTKLHTHTEVEGVMKMHAIEGGIEVPPGSKHALQRGGDHVMLMGLTAPLEDGMTVALTLDFGDCGTQKIDVPVDNQRADDHAQTPHDDHAAHEGHEGHEGHADH</sequence>
<reference evidence="3 4" key="1">
    <citation type="submission" date="2016-10" db="EMBL/GenBank/DDBJ databases">
        <authorList>
            <person name="de Groot N.N."/>
        </authorList>
    </citation>
    <scope>NUCLEOTIDE SEQUENCE [LARGE SCALE GENOMIC DNA]</scope>
    <source>
        <strain evidence="3 4">DSM 17862</strain>
    </source>
</reference>
<dbReference type="SUPFAM" id="SSF110087">
    <property type="entry name" value="DR1885-like metal-binding protein"/>
    <property type="match status" value="1"/>
</dbReference>
<evidence type="ECO:0000256" key="2">
    <source>
        <dbReference type="SAM" id="SignalP"/>
    </source>
</evidence>
<organism evidence="3 4">
    <name type="scientific">Paracoccus homiensis</name>
    <dbReference type="NCBI Taxonomy" id="364199"/>
    <lineage>
        <taxon>Bacteria</taxon>
        <taxon>Pseudomonadati</taxon>
        <taxon>Pseudomonadota</taxon>
        <taxon>Alphaproteobacteria</taxon>
        <taxon>Rhodobacterales</taxon>
        <taxon>Paracoccaceae</taxon>
        <taxon>Paracoccus</taxon>
    </lineage>
</organism>
<name>A0A1I0FRQ2_9RHOB</name>
<evidence type="ECO:0008006" key="5">
    <source>
        <dbReference type="Google" id="ProtNLM"/>
    </source>
</evidence>
<feature type="chain" id="PRO_5011686559" description="Copper(I)-binding protein" evidence="2">
    <location>
        <begin position="21"/>
        <end position="168"/>
    </location>
</feature>
<dbReference type="InterPro" id="IPR007410">
    <property type="entry name" value="LpqE-like"/>
</dbReference>
<dbReference type="AlphaFoldDB" id="A0A1I0FRQ2"/>
<feature type="region of interest" description="Disordered" evidence="1">
    <location>
        <begin position="142"/>
        <end position="168"/>
    </location>
</feature>
<keyword evidence="4" id="KW-1185">Reference proteome</keyword>
<evidence type="ECO:0000313" key="4">
    <source>
        <dbReference type="Proteomes" id="UP000199180"/>
    </source>
</evidence>
<dbReference type="Gene3D" id="2.60.40.1890">
    <property type="entry name" value="PCu(A)C copper chaperone"/>
    <property type="match status" value="1"/>
</dbReference>
<dbReference type="OrthoDB" id="9796962at2"/>
<dbReference type="InterPro" id="IPR058248">
    <property type="entry name" value="Lxx211020-like"/>
</dbReference>
<dbReference type="STRING" id="364199.SAMN04489858_10724"/>
<evidence type="ECO:0000256" key="1">
    <source>
        <dbReference type="SAM" id="MobiDB-lite"/>
    </source>
</evidence>
<dbReference type="Pfam" id="PF04314">
    <property type="entry name" value="PCuAC"/>
    <property type="match status" value="1"/>
</dbReference>
<feature type="signal peptide" evidence="2">
    <location>
        <begin position="1"/>
        <end position="20"/>
    </location>
</feature>
<proteinExistence type="predicted"/>
<gene>
    <name evidence="3" type="ORF">SAMN04489858_10724</name>
</gene>
<dbReference type="RefSeq" id="WP_090734833.1">
    <property type="nucleotide sequence ID" value="NZ_FOHO01000007.1"/>
</dbReference>
<protein>
    <recommendedName>
        <fullName evidence="5">Copper(I)-binding protein</fullName>
    </recommendedName>
</protein>
<dbReference type="InterPro" id="IPR036182">
    <property type="entry name" value="PCuAC_sf"/>
</dbReference>
<keyword evidence="2" id="KW-0732">Signal</keyword>